<comment type="caution">
    <text evidence="1">The sequence shown here is derived from an EMBL/GenBank/DDBJ whole genome shotgun (WGS) entry which is preliminary data.</text>
</comment>
<organism evidence="1 2">
    <name type="scientific">Pseudomonas kuykendallii</name>
    <dbReference type="NCBI Taxonomy" id="1007099"/>
    <lineage>
        <taxon>Bacteria</taxon>
        <taxon>Pseudomonadati</taxon>
        <taxon>Pseudomonadota</taxon>
        <taxon>Gammaproteobacteria</taxon>
        <taxon>Pseudomonadales</taxon>
        <taxon>Pseudomonadaceae</taxon>
        <taxon>Pseudomonas</taxon>
    </lineage>
</organism>
<dbReference type="Proteomes" id="UP000249198">
    <property type="component" value="Unassembled WGS sequence"/>
</dbReference>
<evidence type="ECO:0000313" key="2">
    <source>
        <dbReference type="Proteomes" id="UP000249198"/>
    </source>
</evidence>
<dbReference type="EMBL" id="QFOH01000001">
    <property type="protein sequence ID" value="PZP26705.1"/>
    <property type="molecule type" value="Genomic_DNA"/>
</dbReference>
<gene>
    <name evidence="1" type="ORF">DI599_00675</name>
</gene>
<accession>A0A2W5D3Q8</accession>
<reference evidence="1 2" key="1">
    <citation type="submission" date="2017-08" db="EMBL/GenBank/DDBJ databases">
        <title>Infants hospitalized years apart are colonized by the same room-sourced microbial strains.</title>
        <authorList>
            <person name="Brooks B."/>
            <person name="Olm M.R."/>
            <person name="Firek B.A."/>
            <person name="Baker R."/>
            <person name="Thomas B.C."/>
            <person name="Morowitz M.J."/>
            <person name="Banfield J.F."/>
        </authorList>
    </citation>
    <scope>NUCLEOTIDE SEQUENCE [LARGE SCALE GENOMIC DNA]</scope>
    <source>
        <strain evidence="1">S2_009_000_R2_77</strain>
    </source>
</reference>
<evidence type="ECO:0008006" key="3">
    <source>
        <dbReference type="Google" id="ProtNLM"/>
    </source>
</evidence>
<protein>
    <recommendedName>
        <fullName evidence="3">AAA domain-containing protein</fullName>
    </recommendedName>
</protein>
<proteinExistence type="predicted"/>
<evidence type="ECO:0000313" key="1">
    <source>
        <dbReference type="EMBL" id="PZP26705.1"/>
    </source>
</evidence>
<dbReference type="RefSeq" id="WP_273228721.1">
    <property type="nucleotide sequence ID" value="NZ_QFOH01000001.1"/>
</dbReference>
<sequence length="90" mass="9985">MQMNVIRGERATGKTTKLRELAQAAGLAEEEIIHADFFEDDEIEMLVRNRLAKGAKVVCINDCYEATVTHLTRADSSFPADVIIHAVVRA</sequence>
<dbReference type="AlphaFoldDB" id="A0A2W5D3Q8"/>
<name>A0A2W5D3Q8_9PSED</name>